<dbReference type="InterPro" id="IPR038765">
    <property type="entry name" value="Papain-like_cys_pep_sf"/>
</dbReference>
<sequence>MTVETAESHALLGALDRFKAAPPDVARYDTDTATAARALRAAPEQVARLAVEGLPHLVDSEHGPLFDYDDLMNVGMFCGTGQTVPELGLRFLMRFAASPRASWFAPRDWEVGVHPSRTAGGEGAEAPGADDGRPAVTVRVPDLTAPGVELLSGGPFDEPLRTSGYEAAVRLTGTEQTVRDPRIHEVWAEVVEALASRRVIYQTVPEPLRADHHRAWELGIADCVVASRLLADRLRAAGLEATARRGYLLGLFGSDHAWCDVVEDGVHKSLDPVFAFVATVGDERGVAESPEFAAACFGSRFNRLLPCRTDSAEPLVYFDGEPAPYWAMVGVGARPRRTA</sequence>
<dbReference type="Proteomes" id="UP000053923">
    <property type="component" value="Unassembled WGS sequence"/>
</dbReference>
<protein>
    <recommendedName>
        <fullName evidence="4">Transglutaminase</fullName>
    </recommendedName>
</protein>
<name>A0A101JH78_9ACTN</name>
<keyword evidence="3" id="KW-1185">Reference proteome</keyword>
<dbReference type="EMBL" id="LLZG01000360">
    <property type="protein sequence ID" value="KUL26761.1"/>
    <property type="molecule type" value="Genomic_DNA"/>
</dbReference>
<organism evidence="2 3">
    <name type="scientific">Streptomyces regalis</name>
    <dbReference type="NCBI Taxonomy" id="68262"/>
    <lineage>
        <taxon>Bacteria</taxon>
        <taxon>Bacillati</taxon>
        <taxon>Actinomycetota</taxon>
        <taxon>Actinomycetes</taxon>
        <taxon>Kitasatosporales</taxon>
        <taxon>Streptomycetaceae</taxon>
        <taxon>Streptomyces</taxon>
    </lineage>
</organism>
<feature type="region of interest" description="Disordered" evidence="1">
    <location>
        <begin position="114"/>
        <end position="134"/>
    </location>
</feature>
<accession>A0A101JH78</accession>
<reference evidence="3" key="1">
    <citation type="submission" date="2015-10" db="EMBL/GenBank/DDBJ databases">
        <authorList>
            <person name="Ju K.-S."/>
            <person name="Doroghazi J.R."/>
            <person name="Metcalf W.W."/>
        </authorList>
    </citation>
    <scope>NUCLEOTIDE SEQUENCE [LARGE SCALE GENOMIC DNA]</scope>
    <source>
        <strain evidence="3">NRRL 3151</strain>
    </source>
</reference>
<dbReference type="SUPFAM" id="SSF54001">
    <property type="entry name" value="Cysteine proteinases"/>
    <property type="match status" value="1"/>
</dbReference>
<evidence type="ECO:0008006" key="4">
    <source>
        <dbReference type="Google" id="ProtNLM"/>
    </source>
</evidence>
<evidence type="ECO:0000313" key="3">
    <source>
        <dbReference type="Proteomes" id="UP000053923"/>
    </source>
</evidence>
<gene>
    <name evidence="2" type="ORF">ADL12_31865</name>
</gene>
<proteinExistence type="predicted"/>
<dbReference type="AlphaFoldDB" id="A0A101JH78"/>
<comment type="caution">
    <text evidence="2">The sequence shown here is derived from an EMBL/GenBank/DDBJ whole genome shotgun (WGS) entry which is preliminary data.</text>
</comment>
<evidence type="ECO:0000256" key="1">
    <source>
        <dbReference type="SAM" id="MobiDB-lite"/>
    </source>
</evidence>
<evidence type="ECO:0000313" key="2">
    <source>
        <dbReference type="EMBL" id="KUL26761.1"/>
    </source>
</evidence>